<dbReference type="EMBL" id="JBHUNE010000003">
    <property type="protein sequence ID" value="MFD2757662.1"/>
    <property type="molecule type" value="Genomic_DNA"/>
</dbReference>
<evidence type="ECO:0000256" key="3">
    <source>
        <dbReference type="SAM" id="SignalP"/>
    </source>
</evidence>
<feature type="transmembrane region" description="Helical" evidence="2">
    <location>
        <begin position="484"/>
        <end position="505"/>
    </location>
</feature>
<feature type="transmembrane region" description="Helical" evidence="2">
    <location>
        <begin position="294"/>
        <end position="313"/>
    </location>
</feature>
<comment type="caution">
    <text evidence="5">The sequence shown here is derived from an EMBL/GenBank/DDBJ whole genome shotgun (WGS) entry which is preliminary data.</text>
</comment>
<keyword evidence="2" id="KW-1133">Transmembrane helix</keyword>
<protein>
    <submittedName>
        <fullName evidence="5">DUF2207 family protein</fullName>
    </submittedName>
</protein>
<evidence type="ECO:0000313" key="6">
    <source>
        <dbReference type="Proteomes" id="UP001597492"/>
    </source>
</evidence>
<feature type="chain" id="PRO_5045773106" evidence="3">
    <location>
        <begin position="39"/>
        <end position="651"/>
    </location>
</feature>
<feature type="region of interest" description="Disordered" evidence="1">
    <location>
        <begin position="619"/>
        <end position="651"/>
    </location>
</feature>
<proteinExistence type="predicted"/>
<evidence type="ECO:0000256" key="2">
    <source>
        <dbReference type="SAM" id="Phobius"/>
    </source>
</evidence>
<keyword evidence="6" id="KW-1185">Reference proteome</keyword>
<dbReference type="RefSeq" id="WP_019618345.1">
    <property type="nucleotide sequence ID" value="NZ_JBHUNE010000003.1"/>
</dbReference>
<evidence type="ECO:0000259" key="4">
    <source>
        <dbReference type="Pfam" id="PF20990"/>
    </source>
</evidence>
<feature type="signal peptide" evidence="3">
    <location>
        <begin position="1"/>
        <end position="38"/>
    </location>
</feature>
<keyword evidence="3" id="KW-0732">Signal</keyword>
<organism evidence="5 6">
    <name type="scientific">Gulosibacter faecalis</name>
    <dbReference type="NCBI Taxonomy" id="272240"/>
    <lineage>
        <taxon>Bacteria</taxon>
        <taxon>Bacillati</taxon>
        <taxon>Actinomycetota</taxon>
        <taxon>Actinomycetes</taxon>
        <taxon>Micrococcales</taxon>
        <taxon>Microbacteriaceae</taxon>
        <taxon>Gulosibacter</taxon>
    </lineage>
</organism>
<reference evidence="6" key="1">
    <citation type="journal article" date="2019" name="Int. J. Syst. Evol. Microbiol.">
        <title>The Global Catalogue of Microorganisms (GCM) 10K type strain sequencing project: providing services to taxonomists for standard genome sequencing and annotation.</title>
        <authorList>
            <consortium name="The Broad Institute Genomics Platform"/>
            <consortium name="The Broad Institute Genome Sequencing Center for Infectious Disease"/>
            <person name="Wu L."/>
            <person name="Ma J."/>
        </authorList>
    </citation>
    <scope>NUCLEOTIDE SEQUENCE [LARGE SCALE GENOMIC DNA]</scope>
    <source>
        <strain evidence="6">TISTR 1514</strain>
    </source>
</reference>
<name>A0ABW5UVG6_9MICO</name>
<dbReference type="InterPro" id="IPR048389">
    <property type="entry name" value="YciQ-like_C"/>
</dbReference>
<dbReference type="Proteomes" id="UP001597492">
    <property type="component" value="Unassembled WGS sequence"/>
</dbReference>
<evidence type="ECO:0000313" key="5">
    <source>
        <dbReference type="EMBL" id="MFD2757662.1"/>
    </source>
</evidence>
<sequence length="651" mass="70789">MTPRLRSRPAIRFSAGALAAALVAVLLLVFAPSGQARADVENFNFSSWRTEIDVSVDEGLFGGQVVRSDFTETITAEFPDFDQNRGIVRAIPVEMGESTMRIEDVSVTDPDGNPVPYETEQEWGANDYVILVGDDNYVQGSTTYVIKYSLVNTLTERDYTNPEAMYAPNLTPPYRQQAIDSFSAQVRIDTTLWDAVQELPSWSDEPGYEGLDANCFVGQAFSDVPCAFDVVPGDEYEPGTDDFTPSEPLDASTTVITIAPIELGTNDVTLDLRMSGDSVQLPNWFEKLSTTQQLNFGAVVLLFFVAIAAFIALQRSRKPKPLTPIVTRYSTDISPIRAAVLLQAGREPKDRPAFSAQVLDTAVRGGVTLEEEAERRGKPLVRVRFANEPEELPSQTRKFRNQVLRMNQEGESTLLAPNSKKLADSWRKFANSAVKGVHNAKLAEVSSAVRLRKRITALALALFVAAVVLLVIQCGHVAEDLMFVPMVSGLFGIVGLITLFGVLATNERQLTHEGRVALTELHGLRQYLELAEEDRLRALQGPETAERVTGAGPNPIEVIHVYERLLPYAVLFGMSDEWAELIETKYQEAQAQPSYVSGRAAGIVWANQQIGIVNPTYTSPSSGSGYSGSSSSFSGGGSAGGGFGGGSVGGR</sequence>
<feature type="domain" description="Predicted membrane protein YciQ-like C-terminal" evidence="4">
    <location>
        <begin position="329"/>
        <end position="580"/>
    </location>
</feature>
<keyword evidence="2" id="KW-0472">Membrane</keyword>
<gene>
    <name evidence="5" type="ORF">ACFSW7_04615</name>
</gene>
<dbReference type="Pfam" id="PF20990">
    <property type="entry name" value="DUF2207_C"/>
    <property type="match status" value="1"/>
</dbReference>
<accession>A0ABW5UVG6</accession>
<feature type="compositionally biased region" description="Low complexity" evidence="1">
    <location>
        <begin position="619"/>
        <end position="633"/>
    </location>
</feature>
<keyword evidence="2" id="KW-0812">Transmembrane</keyword>
<evidence type="ECO:0000256" key="1">
    <source>
        <dbReference type="SAM" id="MobiDB-lite"/>
    </source>
</evidence>
<feature type="compositionally biased region" description="Gly residues" evidence="1">
    <location>
        <begin position="634"/>
        <end position="651"/>
    </location>
</feature>
<feature type="transmembrane region" description="Helical" evidence="2">
    <location>
        <begin position="457"/>
        <end position="478"/>
    </location>
</feature>